<evidence type="ECO:0000313" key="2">
    <source>
        <dbReference type="Proteomes" id="UP000828251"/>
    </source>
</evidence>
<gene>
    <name evidence="1" type="ORF">J1N35_000905</name>
</gene>
<organism evidence="1 2">
    <name type="scientific">Gossypium stocksii</name>
    <dbReference type="NCBI Taxonomy" id="47602"/>
    <lineage>
        <taxon>Eukaryota</taxon>
        <taxon>Viridiplantae</taxon>
        <taxon>Streptophyta</taxon>
        <taxon>Embryophyta</taxon>
        <taxon>Tracheophyta</taxon>
        <taxon>Spermatophyta</taxon>
        <taxon>Magnoliopsida</taxon>
        <taxon>eudicotyledons</taxon>
        <taxon>Gunneridae</taxon>
        <taxon>Pentapetalae</taxon>
        <taxon>rosids</taxon>
        <taxon>malvids</taxon>
        <taxon>Malvales</taxon>
        <taxon>Malvaceae</taxon>
        <taxon>Malvoideae</taxon>
        <taxon>Gossypium</taxon>
    </lineage>
</organism>
<sequence length="75" mass="9025">PIYKIDFQLKHQIERAFVKIRRKVSTSSQRRISSFKYRYLMSMNLVRYDTFELKGDIDVKLRLDTHCSTRNVILG</sequence>
<keyword evidence="2" id="KW-1185">Reference proteome</keyword>
<proteinExistence type="predicted"/>
<dbReference type="AlphaFoldDB" id="A0A9D4AKJ5"/>
<protein>
    <submittedName>
        <fullName evidence="1">Uncharacterized protein</fullName>
    </submittedName>
</protein>
<comment type="caution">
    <text evidence="1">The sequence shown here is derived from an EMBL/GenBank/DDBJ whole genome shotgun (WGS) entry which is preliminary data.</text>
</comment>
<feature type="non-terminal residue" evidence="1">
    <location>
        <position position="75"/>
    </location>
</feature>
<evidence type="ECO:0000313" key="1">
    <source>
        <dbReference type="EMBL" id="KAH1129527.1"/>
    </source>
</evidence>
<dbReference type="Proteomes" id="UP000828251">
    <property type="component" value="Unassembled WGS sequence"/>
</dbReference>
<feature type="non-terminal residue" evidence="1">
    <location>
        <position position="1"/>
    </location>
</feature>
<accession>A0A9D4AKJ5</accession>
<reference evidence="1 2" key="1">
    <citation type="journal article" date="2021" name="Plant Biotechnol. J.">
        <title>Multi-omics assisted identification of the key and species-specific regulatory components of drought-tolerant mechanisms in Gossypium stocksii.</title>
        <authorList>
            <person name="Yu D."/>
            <person name="Ke L."/>
            <person name="Zhang D."/>
            <person name="Wu Y."/>
            <person name="Sun Y."/>
            <person name="Mei J."/>
            <person name="Sun J."/>
            <person name="Sun Y."/>
        </authorList>
    </citation>
    <scope>NUCLEOTIDE SEQUENCE [LARGE SCALE GENOMIC DNA]</scope>
    <source>
        <strain evidence="2">cv. E1</strain>
        <tissue evidence="1">Leaf</tissue>
    </source>
</reference>
<dbReference type="EMBL" id="JAIQCV010000001">
    <property type="protein sequence ID" value="KAH1129527.1"/>
    <property type="molecule type" value="Genomic_DNA"/>
</dbReference>
<name>A0A9D4AKJ5_9ROSI</name>